<sequence length="228" mass="22100">MAITRQRRPAPPQSAPAGVGPVPITEPAPRRARRPVLAVAGIAVAAVGALGAYTMVNQAGDRVAVLAVAHAVAKGQVVQASDLTTAQVAPDPALKTVAVGRSSTIVGKTAATDLAVGMLVTPGSVTAGVDVTAGKSVVGVLAKPGMIPAGRLAPGQAVSVVQTPGQNGQATKSSAAPLTVPAVVVLVGAPDSNGNVVVDLAADPADAPQIAAWAAAGQVAVVTAPGTR</sequence>
<feature type="transmembrane region" description="Helical" evidence="2">
    <location>
        <begin position="36"/>
        <end position="56"/>
    </location>
</feature>
<evidence type="ECO:0000259" key="3">
    <source>
        <dbReference type="SMART" id="SM00858"/>
    </source>
</evidence>
<gene>
    <name evidence="4" type="ORF">ACFP3V_31620</name>
</gene>
<proteinExistence type="predicted"/>
<dbReference type="EMBL" id="JBHSQJ010000240">
    <property type="protein sequence ID" value="MFC5911742.1"/>
    <property type="molecule type" value="Genomic_DNA"/>
</dbReference>
<dbReference type="RefSeq" id="WP_380591218.1">
    <property type="nucleotide sequence ID" value="NZ_JBHSQJ010000240.1"/>
</dbReference>
<protein>
    <submittedName>
        <fullName evidence="4">SAF domain-containing protein</fullName>
    </submittedName>
</protein>
<organism evidence="4 5">
    <name type="scientific">Streptacidiphilus monticola</name>
    <dbReference type="NCBI Taxonomy" id="2161674"/>
    <lineage>
        <taxon>Bacteria</taxon>
        <taxon>Bacillati</taxon>
        <taxon>Actinomycetota</taxon>
        <taxon>Actinomycetes</taxon>
        <taxon>Kitasatosporales</taxon>
        <taxon>Streptomycetaceae</taxon>
        <taxon>Streptacidiphilus</taxon>
    </lineage>
</organism>
<comment type="caution">
    <text evidence="4">The sequence shown here is derived from an EMBL/GenBank/DDBJ whole genome shotgun (WGS) entry which is preliminary data.</text>
</comment>
<feature type="region of interest" description="Disordered" evidence="1">
    <location>
        <begin position="1"/>
        <end position="27"/>
    </location>
</feature>
<keyword evidence="2" id="KW-1133">Transmembrane helix</keyword>
<keyword evidence="2" id="KW-0812">Transmembrane</keyword>
<dbReference type="Pfam" id="PF08666">
    <property type="entry name" value="SAF"/>
    <property type="match status" value="1"/>
</dbReference>
<evidence type="ECO:0000256" key="2">
    <source>
        <dbReference type="SAM" id="Phobius"/>
    </source>
</evidence>
<evidence type="ECO:0000256" key="1">
    <source>
        <dbReference type="SAM" id="MobiDB-lite"/>
    </source>
</evidence>
<dbReference type="InterPro" id="IPR013974">
    <property type="entry name" value="SAF"/>
</dbReference>
<keyword evidence="5" id="KW-1185">Reference proteome</keyword>
<dbReference type="SMART" id="SM00858">
    <property type="entry name" value="SAF"/>
    <property type="match status" value="1"/>
</dbReference>
<keyword evidence="2" id="KW-0472">Membrane</keyword>
<evidence type="ECO:0000313" key="5">
    <source>
        <dbReference type="Proteomes" id="UP001596174"/>
    </source>
</evidence>
<name>A0ABW1GCU6_9ACTN</name>
<dbReference type="Proteomes" id="UP001596174">
    <property type="component" value="Unassembled WGS sequence"/>
</dbReference>
<reference evidence="5" key="1">
    <citation type="journal article" date="2019" name="Int. J. Syst. Evol. Microbiol.">
        <title>The Global Catalogue of Microorganisms (GCM) 10K type strain sequencing project: providing services to taxonomists for standard genome sequencing and annotation.</title>
        <authorList>
            <consortium name="The Broad Institute Genomics Platform"/>
            <consortium name="The Broad Institute Genome Sequencing Center for Infectious Disease"/>
            <person name="Wu L."/>
            <person name="Ma J."/>
        </authorList>
    </citation>
    <scope>NUCLEOTIDE SEQUENCE [LARGE SCALE GENOMIC DNA]</scope>
    <source>
        <strain evidence="5">JCM 4816</strain>
    </source>
</reference>
<accession>A0ABW1GCU6</accession>
<evidence type="ECO:0000313" key="4">
    <source>
        <dbReference type="EMBL" id="MFC5911742.1"/>
    </source>
</evidence>
<feature type="domain" description="SAF" evidence="3">
    <location>
        <begin position="63"/>
        <end position="126"/>
    </location>
</feature>